<dbReference type="InterPro" id="IPR016496">
    <property type="entry name" value="GTPase_HflX"/>
</dbReference>
<feature type="coiled-coil region" evidence="7">
    <location>
        <begin position="131"/>
        <end position="158"/>
    </location>
</feature>
<evidence type="ECO:0000256" key="2">
    <source>
        <dbReference type="ARBA" id="ARBA00022490"/>
    </source>
</evidence>
<dbReference type="GO" id="GO:0043022">
    <property type="term" value="F:ribosome binding"/>
    <property type="evidence" value="ECO:0007669"/>
    <property type="project" value="TreeGrafter"/>
</dbReference>
<keyword evidence="5" id="KW-0460">Magnesium</keyword>
<keyword evidence="7" id="KW-0175">Coiled coil</keyword>
<dbReference type="AlphaFoldDB" id="A0A382K256"/>
<dbReference type="InterPro" id="IPR042108">
    <property type="entry name" value="GTPase_HflX_N_sf"/>
</dbReference>
<evidence type="ECO:0000256" key="7">
    <source>
        <dbReference type="SAM" id="Coils"/>
    </source>
</evidence>
<dbReference type="GO" id="GO:0005737">
    <property type="term" value="C:cytoplasm"/>
    <property type="evidence" value="ECO:0007669"/>
    <property type="project" value="UniProtKB-SubCell"/>
</dbReference>
<dbReference type="EMBL" id="UINC01077029">
    <property type="protein sequence ID" value="SVC16761.1"/>
    <property type="molecule type" value="Genomic_DNA"/>
</dbReference>
<evidence type="ECO:0000256" key="1">
    <source>
        <dbReference type="ARBA" id="ARBA00004496"/>
    </source>
</evidence>
<feature type="domain" description="GTPase HflX N-terminal" evidence="8">
    <location>
        <begin position="1"/>
        <end position="86"/>
    </location>
</feature>
<evidence type="ECO:0000259" key="9">
    <source>
        <dbReference type="Pfam" id="PF16360"/>
    </source>
</evidence>
<dbReference type="NCBIfam" id="TIGR03156">
    <property type="entry name" value="GTP_HflX"/>
    <property type="match status" value="1"/>
</dbReference>
<dbReference type="InterPro" id="IPR025121">
    <property type="entry name" value="GTPase_HflX_N"/>
</dbReference>
<dbReference type="Pfam" id="PF13167">
    <property type="entry name" value="GTP-bdg_N"/>
    <property type="match status" value="1"/>
</dbReference>
<dbReference type="PANTHER" id="PTHR10229:SF0">
    <property type="entry name" value="GTP-BINDING PROTEIN 6-RELATED"/>
    <property type="match status" value="1"/>
</dbReference>
<dbReference type="FunFam" id="3.40.50.11060:FF:000001">
    <property type="entry name" value="GTPase HflX"/>
    <property type="match status" value="1"/>
</dbReference>
<evidence type="ECO:0000256" key="5">
    <source>
        <dbReference type="ARBA" id="ARBA00022842"/>
    </source>
</evidence>
<comment type="subcellular location">
    <subcellularLocation>
        <location evidence="1">Cytoplasm</location>
    </subcellularLocation>
</comment>
<evidence type="ECO:0000256" key="4">
    <source>
        <dbReference type="ARBA" id="ARBA00022741"/>
    </source>
</evidence>
<dbReference type="GO" id="GO:0005525">
    <property type="term" value="F:GTP binding"/>
    <property type="evidence" value="ECO:0007669"/>
    <property type="project" value="UniProtKB-KW"/>
</dbReference>
<dbReference type="PANTHER" id="PTHR10229">
    <property type="entry name" value="GTP-BINDING PROTEIN HFLX"/>
    <property type="match status" value="1"/>
</dbReference>
<evidence type="ECO:0000259" key="8">
    <source>
        <dbReference type="Pfam" id="PF13167"/>
    </source>
</evidence>
<keyword evidence="3" id="KW-0479">Metal-binding</keyword>
<dbReference type="Gene3D" id="3.40.50.11060">
    <property type="entry name" value="GTPase HflX, N-terminal domain"/>
    <property type="match status" value="1"/>
</dbReference>
<reference evidence="10" key="1">
    <citation type="submission" date="2018-05" db="EMBL/GenBank/DDBJ databases">
        <authorList>
            <person name="Lanie J.A."/>
            <person name="Ng W.-L."/>
            <person name="Kazmierczak K.M."/>
            <person name="Andrzejewski T.M."/>
            <person name="Davidsen T.M."/>
            <person name="Wayne K.J."/>
            <person name="Tettelin H."/>
            <person name="Glass J.I."/>
            <person name="Rusch D."/>
            <person name="Podicherti R."/>
            <person name="Tsui H.-C.T."/>
            <person name="Winkler M.E."/>
        </authorList>
    </citation>
    <scope>NUCLEOTIDE SEQUENCE</scope>
</reference>
<proteinExistence type="predicted"/>
<protein>
    <recommendedName>
        <fullName evidence="11">GTPase HflX N-terminal domain-containing protein</fullName>
    </recommendedName>
</protein>
<accession>A0A382K256</accession>
<name>A0A382K256_9ZZZZ</name>
<keyword evidence="4" id="KW-0547">Nucleotide-binding</keyword>
<dbReference type="GO" id="GO:0046872">
    <property type="term" value="F:metal ion binding"/>
    <property type="evidence" value="ECO:0007669"/>
    <property type="project" value="UniProtKB-KW"/>
</dbReference>
<organism evidence="10">
    <name type="scientific">marine metagenome</name>
    <dbReference type="NCBI Taxonomy" id="408172"/>
    <lineage>
        <taxon>unclassified sequences</taxon>
        <taxon>metagenomes</taxon>
        <taxon>ecological metagenomes</taxon>
    </lineage>
</organism>
<evidence type="ECO:0000313" key="10">
    <source>
        <dbReference type="EMBL" id="SVC16761.1"/>
    </source>
</evidence>
<evidence type="ECO:0000256" key="6">
    <source>
        <dbReference type="ARBA" id="ARBA00023134"/>
    </source>
</evidence>
<keyword evidence="6" id="KW-0342">GTP-binding</keyword>
<gene>
    <name evidence="10" type="ORF">METZ01_LOCUS269615</name>
</gene>
<keyword evidence="2" id="KW-0963">Cytoplasm</keyword>
<dbReference type="Pfam" id="PF16360">
    <property type="entry name" value="GTP-bdg_M"/>
    <property type="match status" value="1"/>
</dbReference>
<sequence>MEELAELATTAGAEVIGEETQRLDKPHVATFIGKGKAAEIAENCKREGVDTVIFDDELSPAQTRNLEKVFDCKVLDRTALILDIFAQRARTREGKMQIEMAQLQHILPRLTRMWTHLSRQKGGIGMRGDGESQLEADRRRVQDRIARLKRDLKEVKRI</sequence>
<evidence type="ECO:0000256" key="3">
    <source>
        <dbReference type="ARBA" id="ARBA00022723"/>
    </source>
</evidence>
<dbReference type="Gene3D" id="6.10.250.2860">
    <property type="match status" value="1"/>
</dbReference>
<evidence type="ECO:0008006" key="11">
    <source>
        <dbReference type="Google" id="ProtNLM"/>
    </source>
</evidence>
<feature type="domain" description="GTP-binding protein middle" evidence="9">
    <location>
        <begin position="88"/>
        <end position="157"/>
    </location>
</feature>
<feature type="non-terminal residue" evidence="10">
    <location>
        <position position="158"/>
    </location>
</feature>
<dbReference type="InterPro" id="IPR032305">
    <property type="entry name" value="GTP-bd_M"/>
</dbReference>